<dbReference type="Proteomes" id="UP001239111">
    <property type="component" value="Chromosome 1"/>
</dbReference>
<name>A0ACC2PEK5_9HYME</name>
<dbReference type="EMBL" id="CM056741">
    <property type="protein sequence ID" value="KAJ8681999.1"/>
    <property type="molecule type" value="Genomic_DNA"/>
</dbReference>
<reference evidence="1" key="1">
    <citation type="submission" date="2023-04" db="EMBL/GenBank/DDBJ databases">
        <title>A chromosome-level genome assembly of the parasitoid wasp Eretmocerus hayati.</title>
        <authorList>
            <person name="Zhong Y."/>
            <person name="Liu S."/>
            <person name="Liu Y."/>
        </authorList>
    </citation>
    <scope>NUCLEOTIDE SEQUENCE</scope>
    <source>
        <strain evidence="1">ZJU_SS_LIU_2023</strain>
    </source>
</reference>
<evidence type="ECO:0000313" key="1">
    <source>
        <dbReference type="EMBL" id="KAJ8681999.1"/>
    </source>
</evidence>
<protein>
    <submittedName>
        <fullName evidence="1">Uncharacterized protein</fullName>
    </submittedName>
</protein>
<proteinExistence type="predicted"/>
<gene>
    <name evidence="1" type="ORF">QAD02_017791</name>
</gene>
<sequence>MVTSLSPILDCNRFNIDRNRSALGTIDGNVLHANNLRPRLSNGVAPKEQSCFGSNPKSEILLLLSNEIENCISDILEEINGKLQRMESFILTRFSSSVIEEVHNGLILVQSAITDNGKSVHRRYDLMIESLSKDDHDCDADLTPLEVAELHEISSRAAIKASKSHPF</sequence>
<organism evidence="1 2">
    <name type="scientific">Eretmocerus hayati</name>
    <dbReference type="NCBI Taxonomy" id="131215"/>
    <lineage>
        <taxon>Eukaryota</taxon>
        <taxon>Metazoa</taxon>
        <taxon>Ecdysozoa</taxon>
        <taxon>Arthropoda</taxon>
        <taxon>Hexapoda</taxon>
        <taxon>Insecta</taxon>
        <taxon>Pterygota</taxon>
        <taxon>Neoptera</taxon>
        <taxon>Endopterygota</taxon>
        <taxon>Hymenoptera</taxon>
        <taxon>Apocrita</taxon>
        <taxon>Proctotrupomorpha</taxon>
        <taxon>Chalcidoidea</taxon>
        <taxon>Aphelinidae</taxon>
        <taxon>Aphelininae</taxon>
        <taxon>Eretmocerus</taxon>
    </lineage>
</organism>
<accession>A0ACC2PEK5</accession>
<evidence type="ECO:0000313" key="2">
    <source>
        <dbReference type="Proteomes" id="UP001239111"/>
    </source>
</evidence>
<keyword evidence="2" id="KW-1185">Reference proteome</keyword>
<comment type="caution">
    <text evidence="1">The sequence shown here is derived from an EMBL/GenBank/DDBJ whole genome shotgun (WGS) entry which is preliminary data.</text>
</comment>